<proteinExistence type="predicted"/>
<dbReference type="AlphaFoldDB" id="A0A1E7ZDM4"/>
<evidence type="ECO:0000313" key="3">
    <source>
        <dbReference type="EMBL" id="OFC71571.1"/>
    </source>
</evidence>
<keyword evidence="4" id="KW-1185">Reference proteome</keyword>
<dbReference type="STRING" id="1656094.BFC18_07500"/>
<dbReference type="InterPro" id="IPR001452">
    <property type="entry name" value="SH3_domain"/>
</dbReference>
<dbReference type="Proteomes" id="UP000175691">
    <property type="component" value="Unassembled WGS sequence"/>
</dbReference>
<reference evidence="3 4" key="1">
    <citation type="submission" date="2016-08" db="EMBL/GenBank/DDBJ databases">
        <authorList>
            <person name="Seilhamer J.J."/>
        </authorList>
    </citation>
    <scope>NUCLEOTIDE SEQUENCE [LARGE SCALE GENOMIC DNA]</scope>
    <source>
        <strain evidence="3 4">KCTC 42603</strain>
    </source>
</reference>
<dbReference type="SUPFAM" id="SSF55166">
    <property type="entry name" value="Hedgehog/DD-peptidase"/>
    <property type="match status" value="1"/>
</dbReference>
<dbReference type="Gene3D" id="2.30.30.40">
    <property type="entry name" value="SH3 Domains"/>
    <property type="match status" value="1"/>
</dbReference>
<dbReference type="InterPro" id="IPR009045">
    <property type="entry name" value="Zn_M74/Hedgehog-like"/>
</dbReference>
<evidence type="ECO:0000256" key="1">
    <source>
        <dbReference type="ARBA" id="ARBA00022443"/>
    </source>
</evidence>
<gene>
    <name evidence="3" type="ORF">BFC18_07500</name>
</gene>
<name>A0A1E7ZDM4_9ALTE</name>
<dbReference type="OrthoDB" id="490494at2"/>
<comment type="caution">
    <text evidence="3">The sequence shown here is derived from an EMBL/GenBank/DDBJ whole genome shotgun (WGS) entry which is preliminary data.</text>
</comment>
<dbReference type="Gene3D" id="3.30.1380.10">
    <property type="match status" value="1"/>
</dbReference>
<keyword evidence="1" id="KW-0728">SH3 domain</keyword>
<evidence type="ECO:0000313" key="4">
    <source>
        <dbReference type="Proteomes" id="UP000175691"/>
    </source>
</evidence>
<dbReference type="PROSITE" id="PS50002">
    <property type="entry name" value="SH3"/>
    <property type="match status" value="1"/>
</dbReference>
<dbReference type="InterPro" id="IPR039561">
    <property type="entry name" value="Peptidase_M15C"/>
</dbReference>
<protein>
    <recommendedName>
        <fullName evidence="2">SH3 domain-containing protein</fullName>
    </recommendedName>
</protein>
<dbReference type="Pfam" id="PF13539">
    <property type="entry name" value="Peptidase_M15_4"/>
    <property type="match status" value="1"/>
</dbReference>
<feature type="domain" description="SH3" evidence="2">
    <location>
        <begin position="1"/>
        <end position="67"/>
    </location>
</feature>
<evidence type="ECO:0000259" key="2">
    <source>
        <dbReference type="PROSITE" id="PS50002"/>
    </source>
</evidence>
<organism evidence="3 4">
    <name type="scientific">Alteromonas confluentis</name>
    <dbReference type="NCBI Taxonomy" id="1656094"/>
    <lineage>
        <taxon>Bacteria</taxon>
        <taxon>Pseudomonadati</taxon>
        <taxon>Pseudomonadota</taxon>
        <taxon>Gammaproteobacteria</taxon>
        <taxon>Alteromonadales</taxon>
        <taxon>Alteromonadaceae</taxon>
        <taxon>Alteromonas/Salinimonas group</taxon>
        <taxon>Alteromonas</taxon>
    </lineage>
</organism>
<dbReference type="GO" id="GO:0008233">
    <property type="term" value="F:peptidase activity"/>
    <property type="evidence" value="ECO:0007669"/>
    <property type="project" value="InterPro"/>
</dbReference>
<dbReference type="EMBL" id="MDHN01000013">
    <property type="protein sequence ID" value="OFC71571.1"/>
    <property type="molecule type" value="Genomic_DNA"/>
</dbReference>
<sequence>MSMKKYFRTRSDNGLRLRNSPFDGDTLEILPDDTKLTAVDEQTWVKVITPSGKVGYVLKDYLEPYKPRITPEKVVPFLLDNGIIQYRPRNDCITSEQPIRIHKDFEKSLLIMEEEAKNHELKLLVTSSLRSPLSPVGNAIVKPASVSNHHVGHAVDVNFMYKTICYGSRAFKGSTQIPDNITQFICAVCKQGLRWGGHFGTPDYVHFDDKLNINDPEQYQRKLKQLHG</sequence>
<accession>A0A1E7ZDM4</accession>